<accession>A0A9E7PQL9</accession>
<dbReference type="GeneID" id="74306702"/>
<proteinExistence type="predicted"/>
<sequence>MARTRKSQKRQINPLILIFSSGETEINYFRLKKGDLRGNRNIRIEAVHSNRKTAVDLVSYAKQNIKARDYNRNKNDKVFLVMDLDDARDGDIKSAMKKMPENMNLIISNPDFEFWFLLHYRYYQDNPACREPIEKLRQYERNYDKPDVDNIYNSLRLKEKDAIKNAERLRKFHETENQCPDLHSVSVNPYTNVDELISFLNSL</sequence>
<dbReference type="AlphaFoldDB" id="A0A9E7PQL9"/>
<dbReference type="RefSeq" id="WP_257743314.1">
    <property type="nucleotide sequence ID" value="NZ_CP096115.1"/>
</dbReference>
<evidence type="ECO:0000313" key="1">
    <source>
        <dbReference type="EMBL" id="UUX93174.1"/>
    </source>
</evidence>
<dbReference type="EMBL" id="CP096115">
    <property type="protein sequence ID" value="UUX93174.1"/>
    <property type="molecule type" value="Genomic_DNA"/>
</dbReference>
<dbReference type="KEGG" id="mend:L6E24_03365"/>
<reference evidence="1" key="1">
    <citation type="submission" date="2022-04" db="EMBL/GenBank/DDBJ databases">
        <title>Complete genome of Methanoplanus endosymbiosus DSM 3599.</title>
        <authorList>
            <person name="Chen S.-C."/>
            <person name="You Y.-T."/>
            <person name="Zhou Y.-Z."/>
            <person name="Lai M.-C."/>
        </authorList>
    </citation>
    <scope>NUCLEOTIDE SEQUENCE</scope>
    <source>
        <strain evidence="1">DSM 3599</strain>
    </source>
</reference>
<dbReference type="Proteomes" id="UP001060368">
    <property type="component" value="Chromosome"/>
</dbReference>
<gene>
    <name evidence="1" type="ORF">L6E24_03365</name>
</gene>
<evidence type="ECO:0000313" key="2">
    <source>
        <dbReference type="Proteomes" id="UP001060368"/>
    </source>
</evidence>
<organism evidence="1 2">
    <name type="scientific">Methanoplanus endosymbiosus</name>
    <dbReference type="NCBI Taxonomy" id="33865"/>
    <lineage>
        <taxon>Archaea</taxon>
        <taxon>Methanobacteriati</taxon>
        <taxon>Methanobacteriota</taxon>
        <taxon>Stenosarchaea group</taxon>
        <taxon>Methanomicrobia</taxon>
        <taxon>Methanomicrobiales</taxon>
        <taxon>Methanomicrobiaceae</taxon>
        <taxon>Methanoplanus</taxon>
    </lineage>
</organism>
<dbReference type="InterPro" id="IPR025591">
    <property type="entry name" value="RloB"/>
</dbReference>
<protein>
    <submittedName>
        <fullName evidence="1">RloB family protein</fullName>
    </submittedName>
</protein>
<name>A0A9E7PQL9_9EURY</name>
<dbReference type="Pfam" id="PF13707">
    <property type="entry name" value="RloB"/>
    <property type="match status" value="1"/>
</dbReference>
<keyword evidence="2" id="KW-1185">Reference proteome</keyword>